<dbReference type="EMBL" id="CAUYUJ010000371">
    <property type="protein sequence ID" value="CAK0790175.1"/>
    <property type="molecule type" value="Genomic_DNA"/>
</dbReference>
<protein>
    <recommendedName>
        <fullName evidence="3">Acid phosphatase</fullName>
    </recommendedName>
</protein>
<accession>A0ABN9PBV9</accession>
<feature type="non-terminal residue" evidence="1">
    <location>
        <position position="1"/>
    </location>
</feature>
<comment type="caution">
    <text evidence="1">The sequence shown here is derived from an EMBL/GenBank/DDBJ whole genome shotgun (WGS) entry which is preliminary data.</text>
</comment>
<gene>
    <name evidence="1" type="ORF">PCOR1329_LOCUS1527</name>
</gene>
<keyword evidence="2" id="KW-1185">Reference proteome</keyword>
<organism evidence="1 2">
    <name type="scientific">Prorocentrum cordatum</name>
    <dbReference type="NCBI Taxonomy" id="2364126"/>
    <lineage>
        <taxon>Eukaryota</taxon>
        <taxon>Sar</taxon>
        <taxon>Alveolata</taxon>
        <taxon>Dinophyceae</taxon>
        <taxon>Prorocentrales</taxon>
        <taxon>Prorocentraceae</taxon>
        <taxon>Prorocentrum</taxon>
    </lineage>
</organism>
<evidence type="ECO:0000313" key="1">
    <source>
        <dbReference type="EMBL" id="CAK0790175.1"/>
    </source>
</evidence>
<reference evidence="1" key="1">
    <citation type="submission" date="2023-10" db="EMBL/GenBank/DDBJ databases">
        <authorList>
            <person name="Chen Y."/>
            <person name="Shah S."/>
            <person name="Dougan E. K."/>
            <person name="Thang M."/>
            <person name="Chan C."/>
        </authorList>
    </citation>
    <scope>NUCLEOTIDE SEQUENCE [LARGE SCALE GENOMIC DNA]</scope>
</reference>
<sequence>SAAFWWAAGLGAAPRGVGGGGPAGAWRRAAAPARPVAAAAMPPPRRGLQCFVPLAVVGAVRLQVMVTSRWESAWRRHTQRRAIRGCLPPAGSGHEVELLFFMGDLNGTDEHLARREQEEFGDLVLVGGPDSDPPVPRDATYVLDRPAARAYRVAHGSRWLAEHRP</sequence>
<feature type="non-terminal residue" evidence="1">
    <location>
        <position position="165"/>
    </location>
</feature>
<evidence type="ECO:0008006" key="3">
    <source>
        <dbReference type="Google" id="ProtNLM"/>
    </source>
</evidence>
<dbReference type="Proteomes" id="UP001189429">
    <property type="component" value="Unassembled WGS sequence"/>
</dbReference>
<evidence type="ECO:0000313" key="2">
    <source>
        <dbReference type="Proteomes" id="UP001189429"/>
    </source>
</evidence>
<name>A0ABN9PBV9_9DINO</name>
<proteinExistence type="predicted"/>